<organism evidence="1 2">
    <name type="scientific">Metallumcola ferriviriculae</name>
    <dbReference type="NCBI Taxonomy" id="3039180"/>
    <lineage>
        <taxon>Bacteria</taxon>
        <taxon>Bacillati</taxon>
        <taxon>Bacillota</taxon>
        <taxon>Clostridia</taxon>
        <taxon>Neomoorellales</taxon>
        <taxon>Desulfitibacteraceae</taxon>
        <taxon>Metallumcola</taxon>
    </lineage>
</organism>
<name>A0AAU0UN48_9FIRM</name>
<dbReference type="Proteomes" id="UP001329915">
    <property type="component" value="Chromosome"/>
</dbReference>
<dbReference type="Gene3D" id="3.30.300.20">
    <property type="match status" value="1"/>
</dbReference>
<dbReference type="RefSeq" id="WP_366924438.1">
    <property type="nucleotide sequence ID" value="NZ_CP121694.1"/>
</dbReference>
<dbReference type="InterPro" id="IPR036102">
    <property type="entry name" value="OsmC/Ohrsf"/>
</dbReference>
<dbReference type="SUPFAM" id="SSF82784">
    <property type="entry name" value="OsmC-like"/>
    <property type="match status" value="1"/>
</dbReference>
<dbReference type="InterPro" id="IPR015946">
    <property type="entry name" value="KH_dom-like_a/b"/>
</dbReference>
<protein>
    <submittedName>
        <fullName evidence="1">OsmC family protein</fullName>
    </submittedName>
</protein>
<dbReference type="InterPro" id="IPR003718">
    <property type="entry name" value="OsmC/Ohr_fam"/>
</dbReference>
<keyword evidence="2" id="KW-1185">Reference proteome</keyword>
<dbReference type="Pfam" id="PF02566">
    <property type="entry name" value="OsmC"/>
    <property type="match status" value="1"/>
</dbReference>
<proteinExistence type="predicted"/>
<evidence type="ECO:0000313" key="1">
    <source>
        <dbReference type="EMBL" id="WRO21605.1"/>
    </source>
</evidence>
<dbReference type="PANTHER" id="PTHR34352">
    <property type="entry name" value="PROTEIN YHFA"/>
    <property type="match status" value="1"/>
</dbReference>
<gene>
    <name evidence="1" type="ORF">MFMK1_001415</name>
</gene>
<reference evidence="1 2" key="1">
    <citation type="submission" date="2023-04" db="EMBL/GenBank/DDBJ databases">
        <authorList>
            <person name="Hsu D."/>
        </authorList>
    </citation>
    <scope>NUCLEOTIDE SEQUENCE [LARGE SCALE GENOMIC DNA]</scope>
    <source>
        <strain evidence="1 2">MK1</strain>
    </source>
</reference>
<evidence type="ECO:0000313" key="2">
    <source>
        <dbReference type="Proteomes" id="UP001329915"/>
    </source>
</evidence>
<sequence length="137" mass="15512">MTTTVQWKGNMAFEGKTPSGHKILLDPTLNEEYQAKGPSPMEVVLVALGGCSGIDVVSIFEKMRLDVTDFKIEIEAARADEHPKVYNKIKMVYRVWGENLSEDRVKRAVDLTQEKYCSVLHMLNKTASVEYSYQINP</sequence>
<dbReference type="PANTHER" id="PTHR34352:SF1">
    <property type="entry name" value="PROTEIN YHFA"/>
    <property type="match status" value="1"/>
</dbReference>
<dbReference type="EMBL" id="CP121694">
    <property type="protein sequence ID" value="WRO21605.1"/>
    <property type="molecule type" value="Genomic_DNA"/>
</dbReference>
<accession>A0AAU0UN48</accession>
<dbReference type="KEGG" id="dbc:MFMK1_001415"/>
<dbReference type="Gene3D" id="2.20.25.10">
    <property type="match status" value="1"/>
</dbReference>
<dbReference type="AlphaFoldDB" id="A0AAU0UN48"/>